<keyword evidence="4" id="KW-0862">Zinc</keyword>
<name>A0ABM1YXF2_AEDAL</name>
<dbReference type="PANTHER" id="PTHR24399">
    <property type="entry name" value="ZINC FINGER AND BTB DOMAIN-CONTAINING"/>
    <property type="match status" value="1"/>
</dbReference>
<dbReference type="Pfam" id="PF00096">
    <property type="entry name" value="zf-C2H2"/>
    <property type="match status" value="5"/>
</dbReference>
<dbReference type="PROSITE" id="PS50157">
    <property type="entry name" value="ZINC_FINGER_C2H2_2"/>
    <property type="match status" value="9"/>
</dbReference>
<evidence type="ECO:0000256" key="9">
    <source>
        <dbReference type="SAM" id="MobiDB-lite"/>
    </source>
</evidence>
<dbReference type="Pfam" id="PF13912">
    <property type="entry name" value="zf-C2H2_6"/>
    <property type="match status" value="1"/>
</dbReference>
<feature type="domain" description="C2H2-type" evidence="10">
    <location>
        <begin position="496"/>
        <end position="524"/>
    </location>
</feature>
<dbReference type="Gene3D" id="3.40.1800.20">
    <property type="match status" value="1"/>
</dbReference>
<comment type="subcellular location">
    <subcellularLocation>
        <location evidence="1">Nucleus</location>
    </subcellularLocation>
</comment>
<protein>
    <recommendedName>
        <fullName evidence="10">C2H2-type domain-containing protein</fullName>
    </recommendedName>
</protein>
<evidence type="ECO:0000256" key="2">
    <source>
        <dbReference type="ARBA" id="ARBA00022723"/>
    </source>
</evidence>
<feature type="domain" description="C2H2-type" evidence="10">
    <location>
        <begin position="439"/>
        <end position="467"/>
    </location>
</feature>
<feature type="domain" description="C2H2-type" evidence="10">
    <location>
        <begin position="378"/>
        <end position="405"/>
    </location>
</feature>
<evidence type="ECO:0000313" key="11">
    <source>
        <dbReference type="EnsemblMetazoa" id="AALFPA23_013003.P18754"/>
    </source>
</evidence>
<evidence type="ECO:0000256" key="1">
    <source>
        <dbReference type="ARBA" id="ARBA00004123"/>
    </source>
</evidence>
<dbReference type="SUPFAM" id="SSF57667">
    <property type="entry name" value="beta-beta-alpha zinc fingers"/>
    <property type="match status" value="5"/>
</dbReference>
<feature type="region of interest" description="Disordered" evidence="9">
    <location>
        <begin position="160"/>
        <end position="223"/>
    </location>
</feature>
<evidence type="ECO:0000259" key="10">
    <source>
        <dbReference type="PROSITE" id="PS50157"/>
    </source>
</evidence>
<feature type="domain" description="C2H2-type" evidence="10">
    <location>
        <begin position="349"/>
        <end position="372"/>
    </location>
</feature>
<feature type="domain" description="C2H2-type" evidence="10">
    <location>
        <begin position="409"/>
        <end position="437"/>
    </location>
</feature>
<feature type="domain" description="C2H2-type" evidence="10">
    <location>
        <begin position="319"/>
        <end position="346"/>
    </location>
</feature>
<dbReference type="InterPro" id="IPR013087">
    <property type="entry name" value="Znf_C2H2_type"/>
</dbReference>
<dbReference type="PANTHER" id="PTHR24399:SF70">
    <property type="entry name" value="C2H2-TYPE DOMAIN-CONTAINING PROTEIN"/>
    <property type="match status" value="1"/>
</dbReference>
<evidence type="ECO:0000313" key="12">
    <source>
        <dbReference type="Proteomes" id="UP000069940"/>
    </source>
</evidence>
<evidence type="ECO:0000256" key="7">
    <source>
        <dbReference type="ARBA" id="ARBA00023242"/>
    </source>
</evidence>
<keyword evidence="3" id="KW-0677">Repeat</keyword>
<reference evidence="12" key="1">
    <citation type="journal article" date="2015" name="Proc. Natl. Acad. Sci. U.S.A.">
        <title>Genome sequence of the Asian Tiger mosquito, Aedes albopictus, reveals insights into its biology, genetics, and evolution.</title>
        <authorList>
            <person name="Chen X.G."/>
            <person name="Jiang X."/>
            <person name="Gu J."/>
            <person name="Xu M."/>
            <person name="Wu Y."/>
            <person name="Deng Y."/>
            <person name="Zhang C."/>
            <person name="Bonizzoni M."/>
            <person name="Dermauw W."/>
            <person name="Vontas J."/>
            <person name="Armbruster P."/>
            <person name="Huang X."/>
            <person name="Yang Y."/>
            <person name="Zhang H."/>
            <person name="He W."/>
            <person name="Peng H."/>
            <person name="Liu Y."/>
            <person name="Wu K."/>
            <person name="Chen J."/>
            <person name="Lirakis M."/>
            <person name="Topalis P."/>
            <person name="Van Leeuwen T."/>
            <person name="Hall A.B."/>
            <person name="Jiang X."/>
            <person name="Thorpe C."/>
            <person name="Mueller R.L."/>
            <person name="Sun C."/>
            <person name="Waterhouse R.M."/>
            <person name="Yan G."/>
            <person name="Tu Z.J."/>
            <person name="Fang X."/>
            <person name="James A.A."/>
        </authorList>
    </citation>
    <scope>NUCLEOTIDE SEQUENCE [LARGE SCALE GENOMIC DNA]</scope>
    <source>
        <strain evidence="12">Foshan</strain>
    </source>
</reference>
<dbReference type="SUPFAM" id="SSF57716">
    <property type="entry name" value="Glucocorticoid receptor-like (DNA-binding domain)"/>
    <property type="match status" value="1"/>
</dbReference>
<sequence length="534" mass="63061">MEVEVEFLEVNACVVCLHEKLSLLAVQFDEQKGSTMGSILVQHLWFQAEELHNKHICEECWNQVHQFHIFYTNMQKMHVDLKASTGTVEFVGSFKAEPVSFHSESNETYLPEYTQPQCTNLKQENLEVRIRSDEQDDEENDDEDQNTQCEVLELEHEEVNENMGHSDYEPNMSKSESESSEDYNSNTETTKKSPKKVRKKQQTKKLSKTVRNYNKPAEQTEEEDRKISDHCKLQCTECDISFPRFSDYKQHARKIHQIAHPVVICCERRFNKRIKLFEHATKHMDPEAFRCTICEKSYCNSLNLRLHMLRHNSPDAMEHKCDKCDRSFAKRYQLTAHQQTHVPEEERKFMCSTCSKTFATKYAMQQHVNRVHLKQLHFTCDTCAKSFYCKQALQVHQRTHDETLPSEKIQCADCGSWHKHMEGLMKHRKRHHQQEEKLYPCPDCGKVTRSLPALRSHQSYNHKMESIYKCSICGKAFKRPKDFKDHMATHTGMPLHKCTYCDRQFNSASNMFSHRKREHRLQWEADQRLNIKSE</sequence>
<organism evidence="11 12">
    <name type="scientific">Aedes albopictus</name>
    <name type="common">Asian tiger mosquito</name>
    <name type="synonym">Stegomyia albopicta</name>
    <dbReference type="NCBI Taxonomy" id="7160"/>
    <lineage>
        <taxon>Eukaryota</taxon>
        <taxon>Metazoa</taxon>
        <taxon>Ecdysozoa</taxon>
        <taxon>Arthropoda</taxon>
        <taxon>Hexapoda</taxon>
        <taxon>Insecta</taxon>
        <taxon>Pterygota</taxon>
        <taxon>Neoptera</taxon>
        <taxon>Endopterygota</taxon>
        <taxon>Diptera</taxon>
        <taxon>Nematocera</taxon>
        <taxon>Culicoidea</taxon>
        <taxon>Culicidae</taxon>
        <taxon>Culicinae</taxon>
        <taxon>Aedini</taxon>
        <taxon>Aedes</taxon>
        <taxon>Stegomyia</taxon>
    </lineage>
</organism>
<keyword evidence="12" id="KW-1185">Reference proteome</keyword>
<keyword evidence="8" id="KW-0863">Zinc-finger</keyword>
<dbReference type="EnsemblMetazoa" id="AALFPA23_013003.R18754">
    <property type="protein sequence ID" value="AALFPA23_013003.P18754"/>
    <property type="gene ID" value="AALFPA23_013003"/>
</dbReference>
<dbReference type="GeneID" id="109398091"/>
<keyword evidence="7" id="KW-0539">Nucleus</keyword>
<evidence type="ECO:0000256" key="8">
    <source>
        <dbReference type="PROSITE-ProRule" id="PRU00042"/>
    </source>
</evidence>
<keyword evidence="6" id="KW-0804">Transcription</keyword>
<evidence type="ECO:0000256" key="6">
    <source>
        <dbReference type="ARBA" id="ARBA00023163"/>
    </source>
</evidence>
<evidence type="ECO:0000256" key="3">
    <source>
        <dbReference type="ARBA" id="ARBA00022737"/>
    </source>
</evidence>
<dbReference type="Pfam" id="PF07776">
    <property type="entry name" value="zf-AD"/>
    <property type="match status" value="1"/>
</dbReference>
<keyword evidence="2" id="KW-0479">Metal-binding</keyword>
<dbReference type="InterPro" id="IPR036236">
    <property type="entry name" value="Znf_C2H2_sf"/>
</dbReference>
<dbReference type="InterPro" id="IPR012934">
    <property type="entry name" value="Znf_AD"/>
</dbReference>
<dbReference type="SMART" id="SM00868">
    <property type="entry name" value="zf-AD"/>
    <property type="match status" value="1"/>
</dbReference>
<evidence type="ECO:0000256" key="5">
    <source>
        <dbReference type="ARBA" id="ARBA00023015"/>
    </source>
</evidence>
<dbReference type="PROSITE" id="PS00028">
    <property type="entry name" value="ZINC_FINGER_C2H2_1"/>
    <property type="match status" value="7"/>
</dbReference>
<feature type="domain" description="C2H2-type" evidence="10">
    <location>
        <begin position="289"/>
        <end position="316"/>
    </location>
</feature>
<feature type="domain" description="C2H2-type" evidence="10">
    <location>
        <begin position="233"/>
        <end position="261"/>
    </location>
</feature>
<dbReference type="SMART" id="SM00355">
    <property type="entry name" value="ZnF_C2H2"/>
    <property type="match status" value="10"/>
</dbReference>
<evidence type="ECO:0000256" key="4">
    <source>
        <dbReference type="ARBA" id="ARBA00022833"/>
    </source>
</evidence>
<dbReference type="RefSeq" id="XP_019525997.3">
    <property type="nucleotide sequence ID" value="XM_019670452.3"/>
</dbReference>
<feature type="compositionally biased region" description="Basic residues" evidence="9">
    <location>
        <begin position="192"/>
        <end position="208"/>
    </location>
</feature>
<keyword evidence="5" id="KW-0805">Transcription regulation</keyword>
<proteinExistence type="predicted"/>
<reference evidence="11" key="2">
    <citation type="submission" date="2025-05" db="UniProtKB">
        <authorList>
            <consortium name="EnsemblMetazoa"/>
        </authorList>
    </citation>
    <scope>IDENTIFICATION</scope>
    <source>
        <strain evidence="11">Foshan</strain>
    </source>
</reference>
<dbReference type="Gene3D" id="3.30.160.60">
    <property type="entry name" value="Classic Zinc Finger"/>
    <property type="match status" value="5"/>
</dbReference>
<dbReference type="Pfam" id="PF13894">
    <property type="entry name" value="zf-C2H2_4"/>
    <property type="match status" value="1"/>
</dbReference>
<accession>A0ABM1YXF2</accession>
<feature type="domain" description="C2H2-type" evidence="10">
    <location>
        <begin position="468"/>
        <end position="495"/>
    </location>
</feature>
<dbReference type="Proteomes" id="UP000069940">
    <property type="component" value="Unassembled WGS sequence"/>
</dbReference>